<evidence type="ECO:0000256" key="1">
    <source>
        <dbReference type="SAM" id="MobiDB-lite"/>
    </source>
</evidence>
<dbReference type="AlphaFoldDB" id="A0A3N4LTS7"/>
<evidence type="ECO:0000313" key="3">
    <source>
        <dbReference type="Proteomes" id="UP000267821"/>
    </source>
</evidence>
<feature type="compositionally biased region" description="Polar residues" evidence="1">
    <location>
        <begin position="32"/>
        <end position="47"/>
    </location>
</feature>
<dbReference type="EMBL" id="ML121535">
    <property type="protein sequence ID" value="RPB26323.1"/>
    <property type="molecule type" value="Genomic_DNA"/>
</dbReference>
<name>A0A3N4LTS7_9PEZI</name>
<feature type="compositionally biased region" description="Pro residues" evidence="1">
    <location>
        <begin position="62"/>
        <end position="75"/>
    </location>
</feature>
<organism evidence="2 3">
    <name type="scientific">Terfezia boudieri ATCC MYA-4762</name>
    <dbReference type="NCBI Taxonomy" id="1051890"/>
    <lineage>
        <taxon>Eukaryota</taxon>
        <taxon>Fungi</taxon>
        <taxon>Dikarya</taxon>
        <taxon>Ascomycota</taxon>
        <taxon>Pezizomycotina</taxon>
        <taxon>Pezizomycetes</taxon>
        <taxon>Pezizales</taxon>
        <taxon>Pezizaceae</taxon>
        <taxon>Terfezia</taxon>
    </lineage>
</organism>
<sequence>MSNEALPSPHLHYSITSLPSQPLPKILPLVQLPQSPATSTESYNNNHEPCDRLPPLSSNDQTPPPNPPLSPPTLPSPSSRSPHLHHIQTCGLRIYKIPSVATRPSLPQTLTLTKSAINVTLYMCKFHSICLFRCQGAS</sequence>
<reference evidence="2 3" key="1">
    <citation type="journal article" date="2018" name="Nat. Ecol. Evol.">
        <title>Pezizomycetes genomes reveal the molecular basis of ectomycorrhizal truffle lifestyle.</title>
        <authorList>
            <person name="Murat C."/>
            <person name="Payen T."/>
            <person name="Noel B."/>
            <person name="Kuo A."/>
            <person name="Morin E."/>
            <person name="Chen J."/>
            <person name="Kohler A."/>
            <person name="Krizsan K."/>
            <person name="Balestrini R."/>
            <person name="Da Silva C."/>
            <person name="Montanini B."/>
            <person name="Hainaut M."/>
            <person name="Levati E."/>
            <person name="Barry K.W."/>
            <person name="Belfiori B."/>
            <person name="Cichocki N."/>
            <person name="Clum A."/>
            <person name="Dockter R.B."/>
            <person name="Fauchery L."/>
            <person name="Guy J."/>
            <person name="Iotti M."/>
            <person name="Le Tacon F."/>
            <person name="Lindquist E.A."/>
            <person name="Lipzen A."/>
            <person name="Malagnac F."/>
            <person name="Mello A."/>
            <person name="Molinier V."/>
            <person name="Miyauchi S."/>
            <person name="Poulain J."/>
            <person name="Riccioni C."/>
            <person name="Rubini A."/>
            <person name="Sitrit Y."/>
            <person name="Splivallo R."/>
            <person name="Traeger S."/>
            <person name="Wang M."/>
            <person name="Zifcakova L."/>
            <person name="Wipf D."/>
            <person name="Zambonelli A."/>
            <person name="Paolocci F."/>
            <person name="Nowrousian M."/>
            <person name="Ottonello S."/>
            <person name="Baldrian P."/>
            <person name="Spatafora J.W."/>
            <person name="Henrissat B."/>
            <person name="Nagy L.G."/>
            <person name="Aury J.M."/>
            <person name="Wincker P."/>
            <person name="Grigoriev I.V."/>
            <person name="Bonfante P."/>
            <person name="Martin F.M."/>
        </authorList>
    </citation>
    <scope>NUCLEOTIDE SEQUENCE [LARGE SCALE GENOMIC DNA]</scope>
    <source>
        <strain evidence="2 3">ATCC MYA-4762</strain>
    </source>
</reference>
<proteinExistence type="predicted"/>
<feature type="region of interest" description="Disordered" evidence="1">
    <location>
        <begin position="27"/>
        <end position="84"/>
    </location>
</feature>
<dbReference type="InParanoid" id="A0A3N4LTS7"/>
<keyword evidence="3" id="KW-1185">Reference proteome</keyword>
<gene>
    <name evidence="2" type="ORF">L211DRAFT_709913</name>
</gene>
<protein>
    <submittedName>
        <fullName evidence="2">Uncharacterized protein</fullName>
    </submittedName>
</protein>
<dbReference type="Proteomes" id="UP000267821">
    <property type="component" value="Unassembled WGS sequence"/>
</dbReference>
<accession>A0A3N4LTS7</accession>
<evidence type="ECO:0000313" key="2">
    <source>
        <dbReference type="EMBL" id="RPB26323.1"/>
    </source>
</evidence>